<name>A0A455KFP7_9ABAC</name>
<accession>A0A455KFP7</accession>
<evidence type="ECO:0000313" key="2">
    <source>
        <dbReference type="EMBL" id="AXE72049.1"/>
    </source>
</evidence>
<protein>
    <submittedName>
        <fullName evidence="3">Immediate early protein 1</fullName>
    </submittedName>
</protein>
<reference evidence="3" key="1">
    <citation type="submission" date="2018-01" db="EMBL/GenBank/DDBJ databases">
        <title>Biological and molecular characterization of two Anticarsia gemmatalis Multiple Nucleopolyhedrovirus clones exhibiting contrasting virulence variants.</title>
        <authorList>
            <person name="Ferreira B.C."/>
            <person name="Silva A.M.R."/>
            <person name="Melo F.L."/>
            <person name="Sanches M.M."/>
            <person name="Moscardi F."/>
            <person name="Ribeiro B.M."/>
            <person name="Sousa M.L."/>
        </authorList>
    </citation>
    <scope>NUCLEOTIDE SEQUENCE</scope>
    <source>
        <strain evidence="2">Ag-01</strain>
        <strain evidence="3">Ag-16</strain>
    </source>
</reference>
<dbReference type="EMBL" id="MG746626">
    <property type="protein sequence ID" value="AXE72197.1"/>
    <property type="molecule type" value="Genomic_DNA"/>
</dbReference>
<feature type="region of interest" description="Disordered" evidence="1">
    <location>
        <begin position="126"/>
        <end position="159"/>
    </location>
</feature>
<dbReference type="EMBL" id="MG746625">
    <property type="protein sequence ID" value="AXE72049.1"/>
    <property type="molecule type" value="Genomic_DNA"/>
</dbReference>
<sequence length="588" mass="67936">MLVFVSVASWQPHAQRSPTIMKRIDNYRRSYVTPSTPSHALFNATEVPIDVMVNSPAAETNWENISLTENMSLTEFDPPIGKEDLETMLQTPCDNLTTLENASQVLANDVGSSLLSEYLSFNPRAMEPEVQLSEPSTSGTKRKASEDIDVDSDDDFRGKKHVNKNKIRPRYKKATVQNHTTLQEEQRYTTEICTVAPAEQIAQYFSQDFSVYLDKLDCQMSANRFSDHISETGYYVFVVKKSEVKPFEVVFAKFVNNVTNEYQNNYYMVDNRVFVVSLNNVKFMVSYKLVRDQGIEIPPHVNLCNDSEAASKPYDCYFEPVKNAFQATLIKHFHLDMYYAQTTFVTLMQSLGENKTGMLLGKLYQMYQDRSLFTLPIMLSRKEPIVENTPLSRNYMSSYVSQIIKYSKNIQFPQGEPNQDIIDRLEQIVTLKSPLTYKYSSVANLLFNKYNHQRDNNADNLKKVKKEDGNRLLVEQYMSQNESDVTSHNFIVLSFGSNDERLTIAKKANEYYWIAGEIKDINVDDMIKKYTKNVHHVFRIIKVNRRESTTWHNNLLKMLALLLQNLINIEDAKQLSEKSDSKFSYKQI</sequence>
<proteinExistence type="predicted"/>
<evidence type="ECO:0000256" key="1">
    <source>
        <dbReference type="SAM" id="MobiDB-lite"/>
    </source>
</evidence>
<dbReference type="Pfam" id="PF03430">
    <property type="entry name" value="TATR"/>
    <property type="match status" value="1"/>
</dbReference>
<evidence type="ECO:0000313" key="3">
    <source>
        <dbReference type="EMBL" id="AXE72197.1"/>
    </source>
</evidence>
<dbReference type="InterPro" id="IPR005092">
    <property type="entry name" value="TATR"/>
</dbReference>
<organism evidence="3">
    <name type="scientific">Anticarsia gemmatalis multiple nucleopolyhedrovirus</name>
    <dbReference type="NCBI Taxonomy" id="268591"/>
    <lineage>
        <taxon>Viruses</taxon>
        <taxon>Viruses incertae sedis</taxon>
        <taxon>Naldaviricetes</taxon>
        <taxon>Lefavirales</taxon>
        <taxon>Baculoviridae</taxon>
        <taxon>Alphabaculovirus</taxon>
        <taxon>Alphabaculovirus angemmatalis</taxon>
    </lineage>
</organism>